<reference evidence="5 9" key="1">
    <citation type="submission" date="2018-08" db="EMBL/GenBank/DDBJ databases">
        <title>Draft genome of Streptococcus sp .nov. Z2.</title>
        <authorList>
            <person name="Tian Z."/>
        </authorList>
    </citation>
    <scope>NUCLEOTIDE SEQUENCE [LARGE SCALE GENOMIC DNA]</scope>
    <source>
        <strain evidence="5 9">Z2</strain>
    </source>
</reference>
<dbReference type="InterPro" id="IPR012347">
    <property type="entry name" value="Ferritin-like"/>
</dbReference>
<dbReference type="Pfam" id="PF00210">
    <property type="entry name" value="Ferritin"/>
    <property type="match status" value="1"/>
</dbReference>
<dbReference type="SUPFAM" id="SSF47240">
    <property type="entry name" value="Ferritin-like"/>
    <property type="match status" value="1"/>
</dbReference>
<dbReference type="EMBL" id="QVQY01000033">
    <property type="protein sequence ID" value="RFU50310.1"/>
    <property type="molecule type" value="Genomic_DNA"/>
</dbReference>
<accession>A0A346NFG4</accession>
<protein>
    <submittedName>
        <fullName evidence="6">Bacterioferritin</fullName>
    </submittedName>
</protein>
<evidence type="ECO:0000313" key="6">
    <source>
        <dbReference type="EMBL" id="RFU53403.1"/>
    </source>
</evidence>
<dbReference type="AlphaFoldDB" id="A0A372KMA3"/>
<dbReference type="Gene3D" id="1.20.1260.10">
    <property type="match status" value="1"/>
</dbReference>
<evidence type="ECO:0000313" key="8">
    <source>
        <dbReference type="Proteomes" id="UP000262901"/>
    </source>
</evidence>
<dbReference type="EMBL" id="QVQZ01000008">
    <property type="protein sequence ID" value="RFU53403.1"/>
    <property type="molecule type" value="Genomic_DNA"/>
</dbReference>
<evidence type="ECO:0000313" key="5">
    <source>
        <dbReference type="EMBL" id="RFU50310.1"/>
    </source>
</evidence>
<name>A0A372KMA3_9STRE</name>
<evidence type="ECO:0000313" key="7">
    <source>
        <dbReference type="Proteomes" id="UP000246115"/>
    </source>
</evidence>
<accession>A0A372KMA3</accession>
<dbReference type="InterPro" id="IPR009078">
    <property type="entry name" value="Ferritin-like_SF"/>
</dbReference>
<organism evidence="6 8">
    <name type="scientific">Streptococcus chenjunshii</name>
    <dbReference type="NCBI Taxonomy" id="2173853"/>
    <lineage>
        <taxon>Bacteria</taxon>
        <taxon>Bacillati</taxon>
        <taxon>Bacillota</taxon>
        <taxon>Bacilli</taxon>
        <taxon>Lactobacillales</taxon>
        <taxon>Streptococcaceae</taxon>
        <taxon>Streptococcus</taxon>
    </lineage>
</organism>
<dbReference type="GO" id="GO:0006879">
    <property type="term" value="P:intracellular iron ion homeostasis"/>
    <property type="evidence" value="ECO:0007669"/>
    <property type="project" value="UniProtKB-KW"/>
</dbReference>
<dbReference type="InterPro" id="IPR002024">
    <property type="entry name" value="Bacterioferritin"/>
</dbReference>
<dbReference type="OrthoDB" id="9800505at2"/>
<dbReference type="GO" id="GO:0006826">
    <property type="term" value="P:iron ion transport"/>
    <property type="evidence" value="ECO:0007669"/>
    <property type="project" value="InterPro"/>
</dbReference>
<keyword evidence="9" id="KW-1185">Reference proteome</keyword>
<reference evidence="7" key="3">
    <citation type="submission" date="2018-08" db="EMBL/GenBank/DDBJ databases">
        <title>Streptococcus chenjunshii sp. nov., isolated from stools sample of the Tibetan antelope in the Qinghai-Tibet plateau, China.</title>
        <authorList>
            <person name="Tian Z."/>
        </authorList>
    </citation>
    <scope>NUCLEOTIDE SEQUENCE [LARGE SCALE GENOMIC DNA]</scope>
    <source>
        <strain evidence="7">Z15</strain>
    </source>
</reference>
<gene>
    <name evidence="4" type="ORF">DDV21_008405</name>
    <name evidence="5" type="ORF">DDV22_09385</name>
    <name evidence="6" type="ORF">DDV23_04685</name>
</gene>
<dbReference type="Proteomes" id="UP000262901">
    <property type="component" value="Unassembled WGS sequence"/>
</dbReference>
<dbReference type="PRINTS" id="PR00601">
    <property type="entry name" value="BACFERRITIN"/>
</dbReference>
<dbReference type="Proteomes" id="UP000264056">
    <property type="component" value="Unassembled WGS sequence"/>
</dbReference>
<evidence type="ECO:0000313" key="9">
    <source>
        <dbReference type="Proteomes" id="UP000264056"/>
    </source>
</evidence>
<dbReference type="InterPro" id="IPR009040">
    <property type="entry name" value="Ferritin-like_diiron"/>
</dbReference>
<sequence>MLQNLGNAMLVQADKHQLIALQFAAQGFSKLARKYEEHAEEERGFAQQMFNRVLDLGGKLFLTKQEATDLPETPLELLKEELSLSHGGLKDILPLVQAAADDITTYDILKEYYKDEEEDMYWTEQQLELIDTIGYENWLLKQL</sequence>
<evidence type="ECO:0000313" key="4">
    <source>
        <dbReference type="EMBL" id="AXQ79759.1"/>
    </source>
</evidence>
<dbReference type="GO" id="GO:0008199">
    <property type="term" value="F:ferric iron binding"/>
    <property type="evidence" value="ECO:0007669"/>
    <property type="project" value="InterPro"/>
</dbReference>
<keyword evidence="2" id="KW-0408">Iron</keyword>
<dbReference type="Proteomes" id="UP000246115">
    <property type="component" value="Chromosome"/>
</dbReference>
<feature type="domain" description="Ferritin-like diiron" evidence="3">
    <location>
        <begin position="1"/>
        <end position="134"/>
    </location>
</feature>
<reference evidence="4" key="4">
    <citation type="journal article" date="2019" name="Int. J. Syst. Evol. Microbiol.">
        <title>Streptococcus chenjunshii sp. nov. isolated from feces of Tibetan antelopes.</title>
        <authorList>
            <person name="Tian Z."/>
            <person name="Lu S."/>
            <person name="Jin D."/>
            <person name="Yang J."/>
            <person name="Pu J."/>
            <person name="Lai X.H."/>
            <person name="Bai X.N."/>
            <person name="Wu X.M."/>
            <person name="Li J."/>
            <person name="Wang S."/>
            <person name="Xu J."/>
        </authorList>
    </citation>
    <scope>NUCLEOTIDE SEQUENCE</scope>
    <source>
        <strain evidence="4">Z15</strain>
    </source>
</reference>
<evidence type="ECO:0000256" key="2">
    <source>
        <dbReference type="ARBA" id="ARBA00023004"/>
    </source>
</evidence>
<dbReference type="PROSITE" id="PS50905">
    <property type="entry name" value="FERRITIN_LIKE"/>
    <property type="match status" value="1"/>
</dbReference>
<dbReference type="EMBL" id="CP031733">
    <property type="protein sequence ID" value="AXQ79759.1"/>
    <property type="molecule type" value="Genomic_DNA"/>
</dbReference>
<dbReference type="InterPro" id="IPR008331">
    <property type="entry name" value="Ferritin_DPS_dom"/>
</dbReference>
<keyword evidence="1" id="KW-0409">Iron storage</keyword>
<evidence type="ECO:0000259" key="3">
    <source>
        <dbReference type="PROSITE" id="PS50905"/>
    </source>
</evidence>
<dbReference type="KEGG" id="schj:DDV21_008405"/>
<evidence type="ECO:0000256" key="1">
    <source>
        <dbReference type="ARBA" id="ARBA00022434"/>
    </source>
</evidence>
<reference evidence="6 8" key="2">
    <citation type="submission" date="2018-08" db="EMBL/GenBank/DDBJ databases">
        <title>Draft genome of Streptococcus sp. nov. Z1.</title>
        <authorList>
            <person name="Tian Z."/>
        </authorList>
    </citation>
    <scope>NUCLEOTIDE SEQUENCE [LARGE SCALE GENOMIC DNA]</scope>
    <source>
        <strain evidence="6">Z1</strain>
        <strain evidence="8">Z1(2018)</strain>
    </source>
</reference>
<proteinExistence type="predicted"/>